<accession>A0ABS8BQQ1</accession>
<keyword evidence="3" id="KW-1185">Reference proteome</keyword>
<sequence>MRSIVLALALIAGPVSAHELWLEPEDFTIAPEATMTVEIVNGSDFVGQSLPYLPQRFAAFMNFTPEGASNVPGRIGDQPAVQSQPPAEGLNVLAYQSRENLVTYDDWQTILDFVEHKDLTGFLEAHAARGFAQEPFTEVYSRYSKSLIGVGNAQGSDQRTGLETEIVALTNPYTDDLSDGMRFQLWYRDAPRANVRFEVFDRAPDGRVTQTFYVTDAQGMVSVPVQPGHDYMADAVLIREPSPQLAEANNAAWETLWANMTWGIPAP</sequence>
<feature type="chain" id="PRO_5045168660" evidence="1">
    <location>
        <begin position="18"/>
        <end position="267"/>
    </location>
</feature>
<gene>
    <name evidence="2" type="ORF">LGQ03_02265</name>
</gene>
<dbReference type="Pfam" id="PF10670">
    <property type="entry name" value="DUF4198"/>
    <property type="match status" value="1"/>
</dbReference>
<evidence type="ECO:0000313" key="3">
    <source>
        <dbReference type="Proteomes" id="UP001138961"/>
    </source>
</evidence>
<dbReference type="RefSeq" id="WP_226747066.1">
    <property type="nucleotide sequence ID" value="NZ_JAJATZ010000001.1"/>
</dbReference>
<evidence type="ECO:0000256" key="1">
    <source>
        <dbReference type="SAM" id="SignalP"/>
    </source>
</evidence>
<reference evidence="2" key="1">
    <citation type="submission" date="2021-10" db="EMBL/GenBank/DDBJ databases">
        <title>Loktanella gaetbuli sp. nov., isolated from a tidal flat.</title>
        <authorList>
            <person name="Park S."/>
            <person name="Yoon J.-H."/>
        </authorList>
    </citation>
    <scope>NUCLEOTIDE SEQUENCE</scope>
    <source>
        <strain evidence="2">TSTF-M6</strain>
    </source>
</reference>
<proteinExistence type="predicted"/>
<organism evidence="2 3">
    <name type="scientific">Loktanella gaetbuli</name>
    <dbReference type="NCBI Taxonomy" id="2881335"/>
    <lineage>
        <taxon>Bacteria</taxon>
        <taxon>Pseudomonadati</taxon>
        <taxon>Pseudomonadota</taxon>
        <taxon>Alphaproteobacteria</taxon>
        <taxon>Rhodobacterales</taxon>
        <taxon>Roseobacteraceae</taxon>
        <taxon>Loktanella</taxon>
    </lineage>
</organism>
<keyword evidence="1" id="KW-0732">Signal</keyword>
<dbReference type="InterPro" id="IPR019613">
    <property type="entry name" value="DUF4198"/>
</dbReference>
<evidence type="ECO:0000313" key="2">
    <source>
        <dbReference type="EMBL" id="MCB5198055.1"/>
    </source>
</evidence>
<dbReference type="Proteomes" id="UP001138961">
    <property type="component" value="Unassembled WGS sequence"/>
</dbReference>
<comment type="caution">
    <text evidence="2">The sequence shown here is derived from an EMBL/GenBank/DDBJ whole genome shotgun (WGS) entry which is preliminary data.</text>
</comment>
<name>A0ABS8BQQ1_9RHOB</name>
<dbReference type="EMBL" id="JAJATZ010000001">
    <property type="protein sequence ID" value="MCB5198055.1"/>
    <property type="molecule type" value="Genomic_DNA"/>
</dbReference>
<protein>
    <submittedName>
        <fullName evidence="2">DUF4198 domain-containing protein</fullName>
    </submittedName>
</protein>
<feature type="signal peptide" evidence="1">
    <location>
        <begin position="1"/>
        <end position="17"/>
    </location>
</feature>